<comment type="caution">
    <text evidence="1">The sequence shown here is derived from an EMBL/GenBank/DDBJ whole genome shotgun (WGS) entry which is preliminary data.</text>
</comment>
<organism evidence="1">
    <name type="scientific">mine drainage metagenome</name>
    <dbReference type="NCBI Taxonomy" id="410659"/>
    <lineage>
        <taxon>unclassified sequences</taxon>
        <taxon>metagenomes</taxon>
        <taxon>ecological metagenomes</taxon>
    </lineage>
</organism>
<proteinExistence type="predicted"/>
<name>A0A1J5PPH1_9ZZZZ</name>
<evidence type="ECO:0000313" key="1">
    <source>
        <dbReference type="EMBL" id="OIQ72696.1"/>
    </source>
</evidence>
<reference evidence="1" key="1">
    <citation type="submission" date="2016-10" db="EMBL/GenBank/DDBJ databases">
        <title>Sequence of Gallionella enrichment culture.</title>
        <authorList>
            <person name="Poehlein A."/>
            <person name="Muehling M."/>
            <person name="Daniel R."/>
        </authorList>
    </citation>
    <scope>NUCLEOTIDE SEQUENCE</scope>
</reference>
<gene>
    <name evidence="1" type="ORF">GALL_456740</name>
</gene>
<accession>A0A1J5PPH1</accession>
<dbReference type="EMBL" id="MLJW01003164">
    <property type="protein sequence ID" value="OIQ72696.1"/>
    <property type="molecule type" value="Genomic_DNA"/>
</dbReference>
<dbReference type="AlphaFoldDB" id="A0A1J5PPH1"/>
<protein>
    <submittedName>
        <fullName evidence="1">Uncharacterized protein</fullName>
    </submittedName>
</protein>
<sequence length="137" mass="14092">MGHLVFQPEGDGAVHVEADQLQAMGGGERLPLDFHGLGGIHLTTSQLLAFNGLAQGFQGFSGGKSVGIQETLSQEGVHQGPGIPTPVQLGVELLDLAPLLELPHQGGALVLAAIRKGEAPAIQGLVEQELLQGALVL</sequence>